<evidence type="ECO:0000259" key="2">
    <source>
        <dbReference type="Pfam" id="PF25583"/>
    </source>
</evidence>
<evidence type="ECO:0000313" key="4">
    <source>
        <dbReference type="Proteomes" id="UP000500755"/>
    </source>
</evidence>
<evidence type="ECO:0000313" key="3">
    <source>
        <dbReference type="EMBL" id="QKD43778.1"/>
    </source>
</evidence>
<dbReference type="RefSeq" id="WP_168727836.1">
    <property type="nucleotide sequence ID" value="NZ_CP051298.1"/>
</dbReference>
<dbReference type="PANTHER" id="PTHR34580">
    <property type="match status" value="1"/>
</dbReference>
<dbReference type="AlphaFoldDB" id="A0A858ZSG3"/>
<feature type="domain" description="WCX" evidence="2">
    <location>
        <begin position="254"/>
        <end position="311"/>
    </location>
</feature>
<dbReference type="PROSITE" id="PS52050">
    <property type="entry name" value="WYL"/>
    <property type="match status" value="1"/>
</dbReference>
<name>A0A858ZSG3_9BURK</name>
<dbReference type="PANTHER" id="PTHR34580:SF1">
    <property type="entry name" value="PROTEIN PAFC"/>
    <property type="match status" value="1"/>
</dbReference>
<dbReference type="Pfam" id="PF25583">
    <property type="entry name" value="WCX"/>
    <property type="match status" value="1"/>
</dbReference>
<evidence type="ECO:0000259" key="1">
    <source>
        <dbReference type="Pfam" id="PF13280"/>
    </source>
</evidence>
<organism evidence="3 4">
    <name type="scientific">Alicycliphilus denitrificans</name>
    <dbReference type="NCBI Taxonomy" id="179636"/>
    <lineage>
        <taxon>Bacteria</taxon>
        <taxon>Pseudomonadati</taxon>
        <taxon>Pseudomonadota</taxon>
        <taxon>Betaproteobacteria</taxon>
        <taxon>Burkholderiales</taxon>
        <taxon>Comamonadaceae</taxon>
        <taxon>Alicycliphilus</taxon>
    </lineage>
</organism>
<sequence>MAKRSDTLETVKLAVELLRRIPRGRKVTASELHEQLQHAGIERELRTIQRQLEMLSEHFEIERDDSSKPYGYRWLEQAKALAVPNLTPQESLLLQLAEEHLKNLLPPRLMKSMDAFFSQARRNLGPESSARLEREWPGKVRVVATSQPLLPPKIVPGVFEVVSEALYSNRWLHIEYKNAGGKRTSAEVMPLGLVQQGSRLYLVCRFQGFDNERNLALHRIAAAEVSTLTFERPTTFDLKRYDDDGRFGFGEGEKVRLVFRIERSAGLHLMESPLSTDQQVVERKDGQLEITATVIDSSMLDWWLRGFGEAVTEVRKIPMNINAK</sequence>
<dbReference type="Pfam" id="PF13280">
    <property type="entry name" value="WYL"/>
    <property type="match status" value="1"/>
</dbReference>
<accession>A0A858ZSG3</accession>
<dbReference type="InterPro" id="IPR057727">
    <property type="entry name" value="WCX_dom"/>
</dbReference>
<dbReference type="EMBL" id="CP051298">
    <property type="protein sequence ID" value="QKD43778.1"/>
    <property type="molecule type" value="Genomic_DNA"/>
</dbReference>
<feature type="domain" description="WYL" evidence="1">
    <location>
        <begin position="158"/>
        <end position="225"/>
    </location>
</feature>
<protein>
    <submittedName>
        <fullName evidence="3">WYL domain-containing protein</fullName>
    </submittedName>
</protein>
<dbReference type="Proteomes" id="UP000500755">
    <property type="component" value="Chromosome"/>
</dbReference>
<proteinExistence type="predicted"/>
<dbReference type="InterPro" id="IPR026881">
    <property type="entry name" value="WYL_dom"/>
</dbReference>
<reference evidence="3 4" key="1">
    <citation type="submission" date="2020-05" db="EMBL/GenBank/DDBJ databases">
        <title>Complete genome sequence of Alicycliphilus denitrificans DP3.</title>
        <authorList>
            <person name="Chen X."/>
        </authorList>
    </citation>
    <scope>NUCLEOTIDE SEQUENCE [LARGE SCALE GENOMIC DNA]</scope>
    <source>
        <strain evidence="3 4">DP3</strain>
    </source>
</reference>
<gene>
    <name evidence="3" type="ORF">HF896_09220</name>
</gene>
<dbReference type="InterPro" id="IPR051534">
    <property type="entry name" value="CBASS_pafABC_assoc_protein"/>
</dbReference>